<evidence type="ECO:0000256" key="6">
    <source>
        <dbReference type="ARBA" id="ARBA00022949"/>
    </source>
</evidence>
<dbReference type="PANTHER" id="PTHR11984:SF3">
    <property type="entry name" value="GAP JUNCTION DELTA-4 PROTEIN"/>
    <property type="match status" value="1"/>
</dbReference>
<dbReference type="STRING" id="9009.A0A226N1L3"/>
<reference evidence="14 15" key="1">
    <citation type="submission" date="2016-07" db="EMBL/GenBank/DDBJ databases">
        <title>Disparate Historic Effective Population Sizes Predicted by Modern Levels of Genome Diversity for the Scaled Quail (Callipepla squamata) and the Northern Bobwhite (Colinus virginianus): Inferences from First and Second Generation Draft Genome Assemblies for Sympatric New World Quail.</title>
        <authorList>
            <person name="Oldeschulte D.L."/>
            <person name="Halley Y.A."/>
            <person name="Bhattarai E.K."/>
            <person name="Brashear W.A."/>
            <person name="Hill J."/>
            <person name="Metz R.P."/>
            <person name="Johnson C.D."/>
            <person name="Rollins D."/>
            <person name="Peterson M.J."/>
            <person name="Bickhart D.M."/>
            <person name="Decker J.E."/>
            <person name="Seabury C.M."/>
        </authorList>
    </citation>
    <scope>NUCLEOTIDE SEQUENCE [LARGE SCALE GENOMIC DNA]</scope>
    <source>
        <strain evidence="14 15">Texas</strain>
        <tissue evidence="14">Leg muscle</tissue>
    </source>
</reference>
<dbReference type="InterPro" id="IPR000500">
    <property type="entry name" value="Connexin"/>
</dbReference>
<evidence type="ECO:0000259" key="13">
    <source>
        <dbReference type="SMART" id="SM01089"/>
    </source>
</evidence>
<dbReference type="SMART" id="SM01089">
    <property type="entry name" value="Connexin_CCC"/>
    <property type="match status" value="1"/>
</dbReference>
<keyword evidence="3" id="KW-1003">Cell membrane</keyword>
<sequence>MEHWDSLGFLVVTLNYNVTIIESLNQPSLLLSALLFFFCSLPGKIWLMLVVLLRMAVVVLAGYPLYQDEQDRFVCNTLQPGCSNVCYDLFSPISHFRFWLIQTVSILLPYTAFSIYVLHKAAMYIVRMHCLVYGCRGNKGLSNPKDLKELRRSDRMDCDVDSITVLNFSGAYSVHLFFRTLIEAAFAAAHYFLFGFFVPERFSCYHPPCTSAVDCYISRPTEKSIMMVFIWSVTSLSFLLSLADLVCALRQMTARNQRNKLLANPNGENEGLLNNPPAAQSGSSSPPQNHDCPVSNGSQTSNGSCSLLSEEEEDATLHPEDVSQQAASATLNSNSHEPCMSGGLAVKQDSIEEPLCAGDQQGTACQQVRPKLQQGFTKDTALTLRPQSKSHLGGSSSVVQSKHLGYYPSAELRNPSAQSNYSSTNCLRSKKSEWV</sequence>
<feature type="compositionally biased region" description="Polar residues" evidence="10">
    <location>
        <begin position="295"/>
        <end position="307"/>
    </location>
</feature>
<feature type="transmembrane region" description="Helical" evidence="11">
    <location>
        <begin position="176"/>
        <end position="198"/>
    </location>
</feature>
<feature type="domain" description="Connexin N-terminal" evidence="12">
    <location>
        <begin position="64"/>
        <end position="97"/>
    </location>
</feature>
<dbReference type="SMART" id="SM00037">
    <property type="entry name" value="CNX"/>
    <property type="match status" value="1"/>
</dbReference>
<dbReference type="PROSITE" id="PS00407">
    <property type="entry name" value="CONNEXINS_1"/>
    <property type="match status" value="1"/>
</dbReference>
<comment type="similarity">
    <text evidence="9">Belongs to the connexin family.</text>
</comment>
<evidence type="ECO:0000256" key="3">
    <source>
        <dbReference type="ARBA" id="ARBA00022475"/>
    </source>
</evidence>
<evidence type="ECO:0000313" key="14">
    <source>
        <dbReference type="EMBL" id="OXB61483.1"/>
    </source>
</evidence>
<accession>A0A226N1L3</accession>
<evidence type="ECO:0000256" key="1">
    <source>
        <dbReference type="ARBA" id="ARBA00004610"/>
    </source>
</evidence>
<organism evidence="14 15">
    <name type="scientific">Callipepla squamata</name>
    <name type="common">Scaled quail</name>
    <dbReference type="NCBI Taxonomy" id="9009"/>
    <lineage>
        <taxon>Eukaryota</taxon>
        <taxon>Metazoa</taxon>
        <taxon>Chordata</taxon>
        <taxon>Craniata</taxon>
        <taxon>Vertebrata</taxon>
        <taxon>Euteleostomi</taxon>
        <taxon>Archelosauria</taxon>
        <taxon>Archosauria</taxon>
        <taxon>Dinosauria</taxon>
        <taxon>Saurischia</taxon>
        <taxon>Theropoda</taxon>
        <taxon>Coelurosauria</taxon>
        <taxon>Aves</taxon>
        <taxon>Neognathae</taxon>
        <taxon>Galloanserae</taxon>
        <taxon>Galliformes</taxon>
        <taxon>Odontophoridae</taxon>
        <taxon>Callipepla</taxon>
    </lineage>
</organism>
<name>A0A226N1L3_CALSU</name>
<feature type="transmembrane region" description="Helical" evidence="11">
    <location>
        <begin position="98"/>
        <end position="118"/>
    </location>
</feature>
<feature type="transmembrane region" description="Helical" evidence="11">
    <location>
        <begin position="228"/>
        <end position="249"/>
    </location>
</feature>
<dbReference type="InterPro" id="IPR013092">
    <property type="entry name" value="Connexin_N"/>
</dbReference>
<keyword evidence="15" id="KW-1185">Reference proteome</keyword>
<keyword evidence="5 9" id="KW-0303">Gap junction</keyword>
<feature type="domain" description="Connexin cysteine-rich" evidence="13">
    <location>
        <begin position="182"/>
        <end position="248"/>
    </location>
</feature>
<dbReference type="InterPro" id="IPR017990">
    <property type="entry name" value="Connexin_CS"/>
</dbReference>
<dbReference type="PROSITE" id="PS00408">
    <property type="entry name" value="CONNEXINS_2"/>
    <property type="match status" value="1"/>
</dbReference>
<dbReference type="Pfam" id="PF00029">
    <property type="entry name" value="Connexin"/>
    <property type="match status" value="1"/>
</dbReference>
<dbReference type="PRINTS" id="PR00206">
    <property type="entry name" value="CONNEXIN"/>
</dbReference>
<feature type="compositionally biased region" description="Polar residues" evidence="10">
    <location>
        <begin position="415"/>
        <end position="427"/>
    </location>
</feature>
<evidence type="ECO:0000256" key="11">
    <source>
        <dbReference type="SAM" id="Phobius"/>
    </source>
</evidence>
<dbReference type="EMBL" id="MCFN01000271">
    <property type="protein sequence ID" value="OXB61483.1"/>
    <property type="molecule type" value="Genomic_DNA"/>
</dbReference>
<evidence type="ECO:0000256" key="10">
    <source>
        <dbReference type="SAM" id="MobiDB-lite"/>
    </source>
</evidence>
<dbReference type="Gene3D" id="1.20.1440.80">
    <property type="entry name" value="Gap junction channel protein cysteine-rich domain"/>
    <property type="match status" value="1"/>
</dbReference>
<dbReference type="OrthoDB" id="9943496at2759"/>
<evidence type="ECO:0000256" key="5">
    <source>
        <dbReference type="ARBA" id="ARBA00022868"/>
    </source>
</evidence>
<feature type="transmembrane region" description="Helical" evidence="11">
    <location>
        <begin position="20"/>
        <end position="38"/>
    </location>
</feature>
<dbReference type="PANTHER" id="PTHR11984">
    <property type="entry name" value="CONNEXIN"/>
    <property type="match status" value="1"/>
</dbReference>
<feature type="compositionally biased region" description="Low complexity" evidence="10">
    <location>
        <begin position="264"/>
        <end position="288"/>
    </location>
</feature>
<keyword evidence="4 9" id="KW-0812">Transmembrane</keyword>
<comment type="function">
    <text evidence="9">One gap junction consists of a cluster of closely packed pairs of transmembrane channels, the connexons, through which materials of low MW diffuse from one cell to a neighboring cell.</text>
</comment>
<dbReference type="GO" id="GO:0005243">
    <property type="term" value="F:gap junction channel activity"/>
    <property type="evidence" value="ECO:0007669"/>
    <property type="project" value="TreeGrafter"/>
</dbReference>
<evidence type="ECO:0000256" key="4">
    <source>
        <dbReference type="ARBA" id="ARBA00022692"/>
    </source>
</evidence>
<keyword evidence="7 11" id="KW-1133">Transmembrane helix</keyword>
<dbReference type="GO" id="GO:0005922">
    <property type="term" value="C:connexin complex"/>
    <property type="evidence" value="ECO:0007669"/>
    <property type="project" value="InterPro"/>
</dbReference>
<dbReference type="InterPro" id="IPR038359">
    <property type="entry name" value="Connexin_N_sf"/>
</dbReference>
<comment type="subunit">
    <text evidence="9">A connexon is composed of a hexamer of connexins.</text>
</comment>
<feature type="transmembrane region" description="Helical" evidence="11">
    <location>
        <begin position="45"/>
        <end position="66"/>
    </location>
</feature>
<dbReference type="GO" id="GO:0007267">
    <property type="term" value="P:cell-cell signaling"/>
    <property type="evidence" value="ECO:0007669"/>
    <property type="project" value="TreeGrafter"/>
</dbReference>
<proteinExistence type="inferred from homology"/>
<evidence type="ECO:0000313" key="15">
    <source>
        <dbReference type="Proteomes" id="UP000198323"/>
    </source>
</evidence>
<dbReference type="Proteomes" id="UP000198323">
    <property type="component" value="Unassembled WGS sequence"/>
</dbReference>
<keyword evidence="6" id="KW-0965">Cell junction</keyword>
<protein>
    <recommendedName>
        <fullName evidence="9">Gap junction protein</fullName>
    </recommendedName>
</protein>
<dbReference type="InterPro" id="IPR019570">
    <property type="entry name" value="Connexin_CCC"/>
</dbReference>
<evidence type="ECO:0000256" key="8">
    <source>
        <dbReference type="ARBA" id="ARBA00023136"/>
    </source>
</evidence>
<keyword evidence="8 11" id="KW-0472">Membrane</keyword>
<dbReference type="AlphaFoldDB" id="A0A226N1L3"/>
<comment type="caution">
    <text evidence="14">The sequence shown here is derived from an EMBL/GenBank/DDBJ whole genome shotgun (WGS) entry which is preliminary data.</text>
</comment>
<evidence type="ECO:0000259" key="12">
    <source>
        <dbReference type="SMART" id="SM00037"/>
    </source>
</evidence>
<gene>
    <name evidence="14" type="ORF">ASZ78_000195</name>
</gene>
<evidence type="ECO:0000256" key="2">
    <source>
        <dbReference type="ARBA" id="ARBA00004651"/>
    </source>
</evidence>
<feature type="region of interest" description="Disordered" evidence="10">
    <location>
        <begin position="262"/>
        <end position="335"/>
    </location>
</feature>
<feature type="compositionally biased region" description="Polar residues" evidence="10">
    <location>
        <begin position="322"/>
        <end position="335"/>
    </location>
</feature>
<evidence type="ECO:0000256" key="7">
    <source>
        <dbReference type="ARBA" id="ARBA00022989"/>
    </source>
</evidence>
<evidence type="ECO:0000256" key="9">
    <source>
        <dbReference type="RuleBase" id="RU000630"/>
    </source>
</evidence>
<feature type="region of interest" description="Disordered" evidence="10">
    <location>
        <begin position="410"/>
        <end position="435"/>
    </location>
</feature>
<comment type="subcellular location">
    <subcellularLocation>
        <location evidence="1">Cell junction</location>
        <location evidence="1">Gap junction</location>
    </subcellularLocation>
    <subcellularLocation>
        <location evidence="2 9">Cell membrane</location>
        <topology evidence="2 9">Multi-pass membrane protein</topology>
    </subcellularLocation>
</comment>